<feature type="domain" description="AprE-like long alpha-helical hairpin" evidence="10">
    <location>
        <begin position="109"/>
        <end position="300"/>
    </location>
</feature>
<accession>A0ABY4X6I2</accession>
<keyword evidence="13" id="KW-1185">Reference proteome</keyword>
<evidence type="ECO:0000313" key="12">
    <source>
        <dbReference type="EMBL" id="USI72454.1"/>
    </source>
</evidence>
<keyword evidence="7 9" id="KW-1133">Transmembrane helix</keyword>
<dbReference type="PANTHER" id="PTHR30386:SF17">
    <property type="entry name" value="ALKALINE PROTEASE SECRETION PROTEIN APRE"/>
    <property type="match status" value="1"/>
</dbReference>
<evidence type="ECO:0000256" key="6">
    <source>
        <dbReference type="ARBA" id="ARBA00022692"/>
    </source>
</evidence>
<dbReference type="InterPro" id="IPR058781">
    <property type="entry name" value="HH_AprE-like"/>
</dbReference>
<dbReference type="InterPro" id="IPR010129">
    <property type="entry name" value="T1SS_HlyD"/>
</dbReference>
<organism evidence="12 13">
    <name type="scientific">Sphingomonas morindae</name>
    <dbReference type="NCBI Taxonomy" id="1541170"/>
    <lineage>
        <taxon>Bacteria</taxon>
        <taxon>Pseudomonadati</taxon>
        <taxon>Pseudomonadota</taxon>
        <taxon>Alphaproteobacteria</taxon>
        <taxon>Sphingomonadales</taxon>
        <taxon>Sphingomonadaceae</taxon>
        <taxon>Sphingomonas</taxon>
    </lineage>
</organism>
<proteinExistence type="inferred from homology"/>
<keyword evidence="4 9" id="KW-1003">Cell membrane</keyword>
<gene>
    <name evidence="12" type="ORF">LHA26_14325</name>
</gene>
<feature type="transmembrane region" description="Helical" evidence="9">
    <location>
        <begin position="33"/>
        <end position="53"/>
    </location>
</feature>
<dbReference type="InterPro" id="IPR058982">
    <property type="entry name" value="Beta-barrel_AprE"/>
</dbReference>
<protein>
    <recommendedName>
        <fullName evidence="9">Membrane fusion protein (MFP) family protein</fullName>
    </recommendedName>
</protein>
<evidence type="ECO:0000256" key="4">
    <source>
        <dbReference type="ARBA" id="ARBA00022475"/>
    </source>
</evidence>
<dbReference type="SUPFAM" id="SSF111369">
    <property type="entry name" value="HlyD-like secretion proteins"/>
    <property type="match status" value="1"/>
</dbReference>
<evidence type="ECO:0000259" key="11">
    <source>
        <dbReference type="Pfam" id="PF26002"/>
    </source>
</evidence>
<keyword evidence="5 9" id="KW-0997">Cell inner membrane</keyword>
<evidence type="ECO:0000256" key="9">
    <source>
        <dbReference type="RuleBase" id="RU365093"/>
    </source>
</evidence>
<dbReference type="Gene3D" id="2.40.30.170">
    <property type="match status" value="1"/>
</dbReference>
<keyword evidence="3 9" id="KW-0813">Transport</keyword>
<dbReference type="Pfam" id="PF26002">
    <property type="entry name" value="Beta-barrel_AprE"/>
    <property type="match status" value="1"/>
</dbReference>
<evidence type="ECO:0000256" key="7">
    <source>
        <dbReference type="ARBA" id="ARBA00022989"/>
    </source>
</evidence>
<evidence type="ECO:0000256" key="1">
    <source>
        <dbReference type="ARBA" id="ARBA00004377"/>
    </source>
</evidence>
<dbReference type="PRINTS" id="PR01490">
    <property type="entry name" value="RTXTOXIND"/>
</dbReference>
<keyword evidence="6 9" id="KW-0812">Transmembrane</keyword>
<keyword evidence="8 9" id="KW-0472">Membrane</keyword>
<dbReference type="Gene3D" id="2.40.50.100">
    <property type="match status" value="1"/>
</dbReference>
<dbReference type="NCBIfam" id="TIGR01843">
    <property type="entry name" value="type_I_hlyD"/>
    <property type="match status" value="1"/>
</dbReference>
<evidence type="ECO:0000256" key="8">
    <source>
        <dbReference type="ARBA" id="ARBA00023136"/>
    </source>
</evidence>
<dbReference type="PANTHER" id="PTHR30386">
    <property type="entry name" value="MEMBRANE FUSION SUBUNIT OF EMRAB-TOLC MULTIDRUG EFFLUX PUMP"/>
    <property type="match status" value="1"/>
</dbReference>
<evidence type="ECO:0000256" key="3">
    <source>
        <dbReference type="ARBA" id="ARBA00022448"/>
    </source>
</evidence>
<evidence type="ECO:0000256" key="2">
    <source>
        <dbReference type="ARBA" id="ARBA00009477"/>
    </source>
</evidence>
<evidence type="ECO:0000256" key="5">
    <source>
        <dbReference type="ARBA" id="ARBA00022519"/>
    </source>
</evidence>
<feature type="domain" description="AprE-like beta-barrel" evidence="11">
    <location>
        <begin position="342"/>
        <end position="434"/>
    </location>
</feature>
<name>A0ABY4X6I2_9SPHN</name>
<evidence type="ECO:0000259" key="10">
    <source>
        <dbReference type="Pfam" id="PF25994"/>
    </source>
</evidence>
<comment type="similarity">
    <text evidence="2 9">Belongs to the membrane fusion protein (MFP) (TC 8.A.1) family.</text>
</comment>
<reference evidence="12" key="1">
    <citation type="journal article" date="2022" name="Toxins">
        <title>Genomic Analysis of Sphingopyxis sp. USTB-05 for Biodegrading Cyanobacterial Hepatotoxins.</title>
        <authorList>
            <person name="Liu C."/>
            <person name="Xu Q."/>
            <person name="Zhao Z."/>
            <person name="Zhang H."/>
            <person name="Liu X."/>
            <person name="Yin C."/>
            <person name="Liu Y."/>
            <person name="Yan H."/>
        </authorList>
    </citation>
    <scope>NUCLEOTIDE SEQUENCE</scope>
    <source>
        <strain evidence="12">NBD5</strain>
    </source>
</reference>
<dbReference type="EMBL" id="CP084930">
    <property type="protein sequence ID" value="USI72454.1"/>
    <property type="molecule type" value="Genomic_DNA"/>
</dbReference>
<comment type="subcellular location">
    <subcellularLocation>
        <location evidence="1 9">Cell inner membrane</location>
        <topology evidence="1 9">Single-pass membrane protein</topology>
    </subcellularLocation>
</comment>
<dbReference type="Pfam" id="PF25994">
    <property type="entry name" value="HH_AprE"/>
    <property type="match status" value="1"/>
</dbReference>
<dbReference type="RefSeq" id="WP_252166263.1">
    <property type="nucleotide sequence ID" value="NZ_CP084930.1"/>
</dbReference>
<sequence length="459" mass="49539">MRSLIRTDSPALPLSPIEAGRHAPRLQDPRRELIAGGALIGLFVFGFIGWSAVARLDAAVHSAGVVRVAGERQSVQAAAPGLIARILVHEGDRVKAGQLLVEFVGTEQQAQERSLANRVFGLQAEIARIEAERTGARRVAPPAAWQSLTLEDRETAMTALAHEQANLDARQGLLSAQRAVLGQRVAEVGDQIEGYRERQSSNAKQSELNKDELASVQDLYRQGYATKSRVLALQRNAASIEGDMGAANAEMARLRSTAGETRLQMMQLDSQHQQENADRERTAQTELQSLLPQWRAARDQRDLSEVRAPVGGVVLGLATHTVGGVVAAGQKLMDIVPSDAALVIESQVAPTDANDLHPGQKADVRINMVGGRNLPALHGTVTRVSADSLTDEKSGRSFFTAQVRVPRSELDAVSREAGYAGTIRPGTPAEVSVPLKPRTALQYWIGPLTSRFSRALTER</sequence>
<dbReference type="InterPro" id="IPR050739">
    <property type="entry name" value="MFP"/>
</dbReference>
<evidence type="ECO:0000313" key="13">
    <source>
        <dbReference type="Proteomes" id="UP001056937"/>
    </source>
</evidence>
<dbReference type="Proteomes" id="UP001056937">
    <property type="component" value="Chromosome 1"/>
</dbReference>